<keyword evidence="3" id="KW-1133">Transmembrane helix</keyword>
<dbReference type="RefSeq" id="WP_204913338.1">
    <property type="nucleotide sequence ID" value="NZ_BAAAYR010000004.1"/>
</dbReference>
<dbReference type="EMBL" id="BAAAYR010000004">
    <property type="protein sequence ID" value="GAA3570710.1"/>
    <property type="molecule type" value="Genomic_DNA"/>
</dbReference>
<evidence type="ECO:0000259" key="4">
    <source>
        <dbReference type="Pfam" id="PF03816"/>
    </source>
</evidence>
<sequence>MANRHESDLDWLYGREQRRPEPEPTRVLPLPEDHAARVGGGADGRADGRPVERAAAAPLAPPQAPPSPAGYPRTPAYGEGRGSFPPPATVPGGPSGPAGPYGPGGPGGPGGGPARRPRRRRPVRTVFRTLLVLVLLAIVWLAGVPAYAWSQVGRVDDTPSGRRPGDQPGETFLLVGSDSREGLSKAEQKKLGTGSVGGQRTDTIMLVHRPVTGKPVLVSLPRDSYVAIPGNGTNKINAAYAIGGPDLLVQTVEQDTGLRIDGYAEVGFGGFVSVIDALGGIRMCVPAAIKDRDSHLDLKKGCQTLDGTTALGYVRMRKADPRGDLGRVERQRQMLAAVAAKAASPATLLDPVRYWRLSTSTAAAVKIGQDTTILDTAQAALALRSVSAGDGLTLTVPVSDPGYSSPVGSAVLWDDAAAQDMFKAIARGDTSKLAKYAR</sequence>
<dbReference type="PANTHER" id="PTHR33392:SF6">
    <property type="entry name" value="POLYISOPRENYL-TEICHOIC ACID--PEPTIDOGLYCAN TEICHOIC ACID TRANSFERASE TAGU"/>
    <property type="match status" value="1"/>
</dbReference>
<keyword evidence="3" id="KW-0472">Membrane</keyword>
<comment type="caution">
    <text evidence="5">The sequence shown here is derived from an EMBL/GenBank/DDBJ whole genome shotgun (WGS) entry which is preliminary data.</text>
</comment>
<accession>A0ABP6XQP6</accession>
<comment type="similarity">
    <text evidence="1">Belongs to the LytR/CpsA/Psr (LCP) family.</text>
</comment>
<dbReference type="PANTHER" id="PTHR33392">
    <property type="entry name" value="POLYISOPRENYL-TEICHOIC ACID--PEPTIDOGLYCAN TEICHOIC ACID TRANSFERASE TAGU"/>
    <property type="match status" value="1"/>
</dbReference>
<gene>
    <name evidence="5" type="ORF">GCM10022197_28960</name>
</gene>
<feature type="region of interest" description="Disordered" evidence="2">
    <location>
        <begin position="1"/>
        <end position="120"/>
    </location>
</feature>
<dbReference type="InterPro" id="IPR050922">
    <property type="entry name" value="LytR/CpsA/Psr_CW_biosynth"/>
</dbReference>
<keyword evidence="3" id="KW-0812">Transmembrane</keyword>
<organism evidence="5 6">
    <name type="scientific">Microlunatus spumicola</name>
    <dbReference type="NCBI Taxonomy" id="81499"/>
    <lineage>
        <taxon>Bacteria</taxon>
        <taxon>Bacillati</taxon>
        <taxon>Actinomycetota</taxon>
        <taxon>Actinomycetes</taxon>
        <taxon>Propionibacteriales</taxon>
        <taxon>Propionibacteriaceae</taxon>
        <taxon>Microlunatus</taxon>
    </lineage>
</organism>
<evidence type="ECO:0000256" key="1">
    <source>
        <dbReference type="ARBA" id="ARBA00006068"/>
    </source>
</evidence>
<dbReference type="Gene3D" id="3.40.630.190">
    <property type="entry name" value="LCP protein"/>
    <property type="match status" value="1"/>
</dbReference>
<feature type="compositionally biased region" description="Basic and acidic residues" evidence="2">
    <location>
        <begin position="1"/>
        <end position="24"/>
    </location>
</feature>
<dbReference type="NCBIfam" id="TIGR00350">
    <property type="entry name" value="lytR_cpsA_psr"/>
    <property type="match status" value="1"/>
</dbReference>
<evidence type="ECO:0000313" key="6">
    <source>
        <dbReference type="Proteomes" id="UP001500767"/>
    </source>
</evidence>
<feature type="domain" description="Cell envelope-related transcriptional attenuator" evidence="4">
    <location>
        <begin position="200"/>
        <end position="343"/>
    </location>
</feature>
<evidence type="ECO:0000313" key="5">
    <source>
        <dbReference type="EMBL" id="GAA3570710.1"/>
    </source>
</evidence>
<keyword evidence="6" id="KW-1185">Reference proteome</keyword>
<reference evidence="6" key="1">
    <citation type="journal article" date="2019" name="Int. J. Syst. Evol. Microbiol.">
        <title>The Global Catalogue of Microorganisms (GCM) 10K type strain sequencing project: providing services to taxonomists for standard genome sequencing and annotation.</title>
        <authorList>
            <consortium name="The Broad Institute Genomics Platform"/>
            <consortium name="The Broad Institute Genome Sequencing Center for Infectious Disease"/>
            <person name="Wu L."/>
            <person name="Ma J."/>
        </authorList>
    </citation>
    <scope>NUCLEOTIDE SEQUENCE [LARGE SCALE GENOMIC DNA]</scope>
    <source>
        <strain evidence="6">JCM 16540</strain>
    </source>
</reference>
<evidence type="ECO:0000256" key="2">
    <source>
        <dbReference type="SAM" id="MobiDB-lite"/>
    </source>
</evidence>
<evidence type="ECO:0000256" key="3">
    <source>
        <dbReference type="SAM" id="Phobius"/>
    </source>
</evidence>
<feature type="compositionally biased region" description="Gly residues" evidence="2">
    <location>
        <begin position="93"/>
        <end position="113"/>
    </location>
</feature>
<name>A0ABP6XQP6_9ACTN</name>
<feature type="compositionally biased region" description="Pro residues" evidence="2">
    <location>
        <begin position="59"/>
        <end position="69"/>
    </location>
</feature>
<feature type="transmembrane region" description="Helical" evidence="3">
    <location>
        <begin position="125"/>
        <end position="149"/>
    </location>
</feature>
<proteinExistence type="inferred from homology"/>
<protein>
    <recommendedName>
        <fullName evidence="4">Cell envelope-related transcriptional attenuator domain-containing protein</fullName>
    </recommendedName>
</protein>
<dbReference type="Pfam" id="PF03816">
    <property type="entry name" value="LytR_cpsA_psr"/>
    <property type="match status" value="1"/>
</dbReference>
<dbReference type="InterPro" id="IPR004474">
    <property type="entry name" value="LytR_CpsA_psr"/>
</dbReference>
<dbReference type="Proteomes" id="UP001500767">
    <property type="component" value="Unassembled WGS sequence"/>
</dbReference>